<evidence type="ECO:0000259" key="6">
    <source>
        <dbReference type="PROSITE" id="PS50893"/>
    </source>
</evidence>
<protein>
    <submittedName>
        <fullName evidence="7">ABC-type multidrug transport system ATPase subunit</fullName>
    </submittedName>
</protein>
<evidence type="ECO:0000256" key="2">
    <source>
        <dbReference type="ARBA" id="ARBA00022448"/>
    </source>
</evidence>
<sequence>MPDGQSLEFSGVTKRFGAVTAVSDLSARVEPGRVTGFLGPNGAGKTTTLRILLGLVRATSGHATIGGRRYAELGKPLQTVGAVLEASSFHPGRTGAAHLTIYAQAAGIPRGRVDEVLGLVGLGDAGGRKVGGYSLGMRQRLGLAYALLGDPGVLVLDEPANGLDPEGIRWMRGFLRQLAAEGRTVLVSSHLLAEVQQTVDALLIISRGRLVFEGSIDDLADPTEYATVVDAPDRDALTAALSAAGLPYEVLRSGLTVRGADPTAVGAAAAASGVALSALQRRGPALEEVFLDLVNGTRVHASAAGGSSMDAAAPGTGSVEAASPEPAAAPTQAAPVEGAAVEGAAVEAAPVEVAPVEGAEAEAAPVEAGAEAAPGEAAPVVAGVALAAAGGMAAGRETDDEAREADESALAAAELDAEAAGAPGAAAALGAAAGAAWTDERDRDADTFDPAPTAEEPVAAEAGEPAAEEPVADQDSAADIPPVTEPTGGPAVTTGAGFAVASTGVIDIVPTASEPESDRAPQSDSAPESESEPQFESAREREAAAEAPPEDADPDVEEIGVIDDELSTPEPPDEDDDRPWENYVKTDADVEADAFFAAFDSGDDEPSGVDQTDDEGVSSPGTGESAVQRPDDDPRPLSERGTSETKRPDDTDDPGPRDPAAEYTSAAAGEPDEGRAAAAPRESADAEDAQVAASAPSPDDETEHEGGER</sequence>
<dbReference type="Gene3D" id="3.40.50.300">
    <property type="entry name" value="P-loop containing nucleotide triphosphate hydrolases"/>
    <property type="match status" value="1"/>
</dbReference>
<evidence type="ECO:0000256" key="4">
    <source>
        <dbReference type="ARBA" id="ARBA00022840"/>
    </source>
</evidence>
<dbReference type="EMBL" id="VFPE01000005">
    <property type="protein sequence ID" value="TQM23759.1"/>
    <property type="molecule type" value="Genomic_DNA"/>
</dbReference>
<evidence type="ECO:0000313" key="7">
    <source>
        <dbReference type="EMBL" id="TQM23759.1"/>
    </source>
</evidence>
<feature type="compositionally biased region" description="Acidic residues" evidence="5">
    <location>
        <begin position="548"/>
        <end position="578"/>
    </location>
</feature>
<evidence type="ECO:0000256" key="1">
    <source>
        <dbReference type="ARBA" id="ARBA00005417"/>
    </source>
</evidence>
<feature type="compositionally biased region" description="Low complexity" evidence="5">
    <location>
        <begin position="450"/>
        <end position="465"/>
    </location>
</feature>
<feature type="compositionally biased region" description="Basic and acidic residues" evidence="5">
    <location>
        <begin position="629"/>
        <end position="660"/>
    </location>
</feature>
<feature type="domain" description="ABC transporter" evidence="6">
    <location>
        <begin position="7"/>
        <end position="232"/>
    </location>
</feature>
<dbReference type="GO" id="GO:0005524">
    <property type="term" value="F:ATP binding"/>
    <property type="evidence" value="ECO:0007669"/>
    <property type="project" value="UniProtKB-KW"/>
</dbReference>
<dbReference type="CDD" id="cd03268">
    <property type="entry name" value="ABC_BcrA_bacitracin_resist"/>
    <property type="match status" value="1"/>
</dbReference>
<feature type="region of interest" description="Disordered" evidence="5">
    <location>
        <begin position="433"/>
        <end position="709"/>
    </location>
</feature>
<feature type="compositionally biased region" description="Acidic residues" evidence="5">
    <location>
        <begin position="601"/>
        <end position="616"/>
    </location>
</feature>
<dbReference type="AlphaFoldDB" id="A0A543EQH4"/>
<proteinExistence type="inferred from homology"/>
<keyword evidence="8" id="KW-1185">Reference proteome</keyword>
<evidence type="ECO:0000256" key="5">
    <source>
        <dbReference type="SAM" id="MobiDB-lite"/>
    </source>
</evidence>
<dbReference type="Pfam" id="PF00005">
    <property type="entry name" value="ABC_tran"/>
    <property type="match status" value="1"/>
</dbReference>
<comment type="similarity">
    <text evidence="1">Belongs to the ABC transporter superfamily.</text>
</comment>
<dbReference type="InterPro" id="IPR003439">
    <property type="entry name" value="ABC_transporter-like_ATP-bd"/>
</dbReference>
<dbReference type="PANTHER" id="PTHR43335:SF4">
    <property type="entry name" value="ABC TRANSPORTER, ATP-BINDING PROTEIN"/>
    <property type="match status" value="1"/>
</dbReference>
<gene>
    <name evidence="7" type="ORF">FB391_3149</name>
</gene>
<dbReference type="InterPro" id="IPR003593">
    <property type="entry name" value="AAA+_ATPase"/>
</dbReference>
<keyword evidence="2" id="KW-0813">Transport</keyword>
<dbReference type="SMART" id="SM00382">
    <property type="entry name" value="AAA"/>
    <property type="match status" value="1"/>
</dbReference>
<dbReference type="PROSITE" id="PS50893">
    <property type="entry name" value="ABC_TRANSPORTER_2"/>
    <property type="match status" value="1"/>
</dbReference>
<feature type="region of interest" description="Disordered" evidence="5">
    <location>
        <begin position="304"/>
        <end position="336"/>
    </location>
</feature>
<name>A0A543EQH4_9MICO</name>
<dbReference type="Proteomes" id="UP000320235">
    <property type="component" value="Unassembled WGS sequence"/>
</dbReference>
<keyword evidence="4" id="KW-0067">ATP-binding</keyword>
<dbReference type="PANTHER" id="PTHR43335">
    <property type="entry name" value="ABC TRANSPORTER, ATP-BINDING PROTEIN"/>
    <property type="match status" value="1"/>
</dbReference>
<dbReference type="RefSeq" id="WP_141895901.1">
    <property type="nucleotide sequence ID" value="NZ_BAABLH010000006.1"/>
</dbReference>
<accession>A0A543EQH4</accession>
<evidence type="ECO:0000313" key="8">
    <source>
        <dbReference type="Proteomes" id="UP000320235"/>
    </source>
</evidence>
<dbReference type="GO" id="GO:0016887">
    <property type="term" value="F:ATP hydrolysis activity"/>
    <property type="evidence" value="ECO:0007669"/>
    <property type="project" value="InterPro"/>
</dbReference>
<dbReference type="SUPFAM" id="SSF52540">
    <property type="entry name" value="P-loop containing nucleoside triphosphate hydrolases"/>
    <property type="match status" value="1"/>
</dbReference>
<comment type="caution">
    <text evidence="7">The sequence shown here is derived from an EMBL/GenBank/DDBJ whole genome shotgun (WGS) entry which is preliminary data.</text>
</comment>
<evidence type="ECO:0000256" key="3">
    <source>
        <dbReference type="ARBA" id="ARBA00022741"/>
    </source>
</evidence>
<reference evidence="7 8" key="1">
    <citation type="submission" date="2019-06" db="EMBL/GenBank/DDBJ databases">
        <title>Sequencing the genomes of 1000 actinobacteria strains.</title>
        <authorList>
            <person name="Klenk H.-P."/>
        </authorList>
    </citation>
    <scope>NUCLEOTIDE SEQUENCE [LARGE SCALE GENOMIC DNA]</scope>
    <source>
        <strain evidence="7 8">DSM 105492</strain>
    </source>
</reference>
<dbReference type="InterPro" id="IPR027417">
    <property type="entry name" value="P-loop_NTPase"/>
</dbReference>
<keyword evidence="3" id="KW-0547">Nucleotide-binding</keyword>
<dbReference type="OrthoDB" id="9804819at2"/>
<organism evidence="7 8">
    <name type="scientific">Microbacterium kyungheense</name>
    <dbReference type="NCBI Taxonomy" id="1263636"/>
    <lineage>
        <taxon>Bacteria</taxon>
        <taxon>Bacillati</taxon>
        <taxon>Actinomycetota</taxon>
        <taxon>Actinomycetes</taxon>
        <taxon>Micrococcales</taxon>
        <taxon>Microbacteriaceae</taxon>
        <taxon>Microbacterium</taxon>
    </lineage>
</organism>
<feature type="compositionally biased region" description="Low complexity" evidence="5">
    <location>
        <begin position="481"/>
        <end position="505"/>
    </location>
</feature>